<protein>
    <submittedName>
        <fullName evidence="1">DUF3027 domain-containing protein</fullName>
    </submittedName>
</protein>
<proteinExistence type="predicted"/>
<reference evidence="1 2" key="1">
    <citation type="submission" date="2018-11" db="EMBL/GenBank/DDBJ databases">
        <title>Trebonia kvetii gen.nov., sp.nov., a novel acidophilic actinobacterium, and proposal of the new actinobacterial family Treboniaceae fam. nov.</title>
        <authorList>
            <person name="Rapoport D."/>
            <person name="Sagova-Mareckova M."/>
            <person name="Sedlacek I."/>
            <person name="Provaznik J."/>
            <person name="Kralova S."/>
            <person name="Pavlinic D."/>
            <person name="Benes V."/>
            <person name="Kopecky J."/>
        </authorList>
    </citation>
    <scope>NUCLEOTIDE SEQUENCE [LARGE SCALE GENOMIC DNA]</scope>
    <source>
        <strain evidence="1 2">15Tr583</strain>
    </source>
</reference>
<dbReference type="InterPro" id="IPR021391">
    <property type="entry name" value="DUF3027"/>
</dbReference>
<dbReference type="AlphaFoldDB" id="A0A6P2C035"/>
<name>A0A6P2C035_9ACTN</name>
<accession>A0A6P2C035</accession>
<keyword evidence="2" id="KW-1185">Reference proteome</keyword>
<organism evidence="1 2">
    <name type="scientific">Trebonia kvetii</name>
    <dbReference type="NCBI Taxonomy" id="2480626"/>
    <lineage>
        <taxon>Bacteria</taxon>
        <taxon>Bacillati</taxon>
        <taxon>Actinomycetota</taxon>
        <taxon>Actinomycetes</taxon>
        <taxon>Streptosporangiales</taxon>
        <taxon>Treboniaceae</taxon>
        <taxon>Trebonia</taxon>
    </lineage>
</organism>
<evidence type="ECO:0000313" key="1">
    <source>
        <dbReference type="EMBL" id="TVZ03801.1"/>
    </source>
</evidence>
<dbReference type="OrthoDB" id="3210158at2"/>
<dbReference type="Proteomes" id="UP000460272">
    <property type="component" value="Unassembled WGS sequence"/>
</dbReference>
<evidence type="ECO:0000313" key="2">
    <source>
        <dbReference type="Proteomes" id="UP000460272"/>
    </source>
</evidence>
<dbReference type="Pfam" id="PF11228">
    <property type="entry name" value="DUF3027"/>
    <property type="match status" value="1"/>
</dbReference>
<sequence>MAVVSTIRNRAKEADQVCADAVDVARKALIDDAGVTSDAIGEHLGVEPVADRVVMHLFGCADRAYAGWRWAVTVTRAPRSKLVTVDESVLLPGPDALLAPAWVPWHDRLRPGDVGIGDLLPASLDDERLVPFAVLDGDDAVTDWFLPWTDTENEQAGPAEPSELPAPGRSRVLSSFGRDDTAERWYESDHGPRTPLSHAAPANCVTCGFFVPLSGGLGRVFGACGNAFAPDDGRVVSADHGCGAHSEAVLTGAAVHAAVPVIDEFGYDLVDLPGVSVEETVFEPLSRDSYPEES</sequence>
<comment type="caution">
    <text evidence="1">The sequence shown here is derived from an EMBL/GenBank/DDBJ whole genome shotgun (WGS) entry which is preliminary data.</text>
</comment>
<dbReference type="EMBL" id="RPFW01000003">
    <property type="protein sequence ID" value="TVZ03801.1"/>
    <property type="molecule type" value="Genomic_DNA"/>
</dbReference>
<gene>
    <name evidence="1" type="ORF">EAS64_15175</name>
</gene>